<dbReference type="EMBL" id="CP065989">
    <property type="protein sequence ID" value="QQB13080.1"/>
    <property type="molecule type" value="Genomic_DNA"/>
</dbReference>
<dbReference type="PANTHER" id="PTHR46268">
    <property type="entry name" value="STRESS RESPONSE PROTEIN NHAX"/>
    <property type="match status" value="1"/>
</dbReference>
<evidence type="ECO:0000313" key="3">
    <source>
        <dbReference type="EMBL" id="QQB13080.1"/>
    </source>
</evidence>
<sequence length="294" mass="31233">MRYVVGLTKDSRGRDAISLATTLAQSLDDPGAVEIDLVHVISGAHPDDAATPQEREYQRLKADEAEEWMAKSLFLIPKTLRARATIHFADSMAEGILEVAAVRRTDLIIVGAASHGPFRRFTVGSVANALLHTATAPVALAPAGYLPPSDLTRITCALGTRTGAEAVLQVAVDSAVLHRVPLRIISLVSLDAVPAANAPDKHAERVLEEASASVDGAVDVSVDIARGRSTEAAIESLDWSEGEIVLIGSSRLAQRHTIFLGTTANKMLRSLPVPMVVIPRYHPLDGADSPSQPI</sequence>
<dbReference type="PANTHER" id="PTHR46268:SF6">
    <property type="entry name" value="UNIVERSAL STRESS PROTEIN UP12"/>
    <property type="match status" value="1"/>
</dbReference>
<dbReference type="AlphaFoldDB" id="A0A7T3ZWR3"/>
<feature type="domain" description="UspA" evidence="2">
    <location>
        <begin position="33"/>
        <end position="141"/>
    </location>
</feature>
<evidence type="ECO:0000313" key="4">
    <source>
        <dbReference type="Proteomes" id="UP000595374"/>
    </source>
</evidence>
<evidence type="ECO:0000259" key="2">
    <source>
        <dbReference type="Pfam" id="PF00582"/>
    </source>
</evidence>
<proteinExistence type="inferred from homology"/>
<dbReference type="CDD" id="cd00293">
    <property type="entry name" value="USP-like"/>
    <property type="match status" value="2"/>
</dbReference>
<dbReference type="Gene3D" id="3.40.50.620">
    <property type="entry name" value="HUPs"/>
    <property type="match status" value="2"/>
</dbReference>
<dbReference type="Pfam" id="PF00582">
    <property type="entry name" value="Usp"/>
    <property type="match status" value="2"/>
</dbReference>
<comment type="similarity">
    <text evidence="1">Belongs to the universal stress protein A family.</text>
</comment>
<feature type="domain" description="UspA" evidence="2">
    <location>
        <begin position="153"/>
        <end position="279"/>
    </location>
</feature>
<evidence type="ECO:0000256" key="1">
    <source>
        <dbReference type="ARBA" id="ARBA00008791"/>
    </source>
</evidence>
<reference evidence="3 4" key="1">
    <citation type="submission" date="2020-12" db="EMBL/GenBank/DDBJ databases">
        <title>FDA dAtabase for Regulatory Grade micrObial Sequences (FDA-ARGOS): Supporting development and validation of Infectious Disease Dx tests.</title>
        <authorList>
            <person name="Sproer C."/>
            <person name="Gronow S."/>
            <person name="Severitt S."/>
            <person name="Schroder I."/>
            <person name="Tallon L."/>
            <person name="Sadzewicz L."/>
            <person name="Zhao X."/>
            <person name="Boylan J."/>
            <person name="Ott S."/>
            <person name="Bowen H."/>
            <person name="Vavikolanu K."/>
            <person name="Mehta A."/>
            <person name="Aluvathingal J."/>
            <person name="Nadendla S."/>
            <person name="Lowell S."/>
            <person name="Myers T."/>
            <person name="Yan Y."/>
            <person name="Sichtig H."/>
        </authorList>
    </citation>
    <scope>NUCLEOTIDE SEQUENCE [LARGE SCALE GENOMIC DNA]</scope>
    <source>
        <strain evidence="3 4">FDAARGOS_990</strain>
    </source>
</reference>
<organism evidence="3 4">
    <name type="scientific">Brevibacterium casei</name>
    <dbReference type="NCBI Taxonomy" id="33889"/>
    <lineage>
        <taxon>Bacteria</taxon>
        <taxon>Bacillati</taxon>
        <taxon>Actinomycetota</taxon>
        <taxon>Actinomycetes</taxon>
        <taxon>Micrococcales</taxon>
        <taxon>Brevibacteriaceae</taxon>
        <taxon>Brevibacterium</taxon>
    </lineage>
</organism>
<gene>
    <name evidence="3" type="ORF">I6H47_09390</name>
</gene>
<dbReference type="SUPFAM" id="SSF52402">
    <property type="entry name" value="Adenine nucleotide alpha hydrolases-like"/>
    <property type="match status" value="2"/>
</dbReference>
<dbReference type="RefSeq" id="WP_198498307.1">
    <property type="nucleotide sequence ID" value="NZ_CP065989.1"/>
</dbReference>
<dbReference type="InterPro" id="IPR014729">
    <property type="entry name" value="Rossmann-like_a/b/a_fold"/>
</dbReference>
<dbReference type="Proteomes" id="UP000595374">
    <property type="component" value="Chromosome"/>
</dbReference>
<dbReference type="InterPro" id="IPR006016">
    <property type="entry name" value="UspA"/>
</dbReference>
<protein>
    <submittedName>
        <fullName evidence="3">Universal stress protein</fullName>
    </submittedName>
</protein>
<name>A0A7T3ZWR3_9MICO</name>
<accession>A0A7T3ZWR3</accession>